<gene>
    <name evidence="1" type="ORF">UFOVP258_59</name>
</gene>
<accession>A0A6J5LHT3</accession>
<organism evidence="1">
    <name type="scientific">uncultured Caudovirales phage</name>
    <dbReference type="NCBI Taxonomy" id="2100421"/>
    <lineage>
        <taxon>Viruses</taxon>
        <taxon>Duplodnaviria</taxon>
        <taxon>Heunggongvirae</taxon>
        <taxon>Uroviricota</taxon>
        <taxon>Caudoviricetes</taxon>
        <taxon>Peduoviridae</taxon>
        <taxon>Maltschvirus</taxon>
        <taxon>Maltschvirus maltsch</taxon>
    </lineage>
</organism>
<dbReference type="EMBL" id="LR796264">
    <property type="protein sequence ID" value="CAB4132726.1"/>
    <property type="molecule type" value="Genomic_DNA"/>
</dbReference>
<evidence type="ECO:0000313" key="1">
    <source>
        <dbReference type="EMBL" id="CAB4132726.1"/>
    </source>
</evidence>
<feature type="non-terminal residue" evidence="1">
    <location>
        <position position="147"/>
    </location>
</feature>
<sequence length="147" mass="15798">MITTTGALGPMILQSLAPAMLYVPTPMMNYITICDKSSMPPNGGTTYRFMRPRSLQPPTVQLGNSGIDPPAQVPQRDIIDAQMAFFGTGCIINEQVILQDQEGVLAWVSERLAVAMRQAEDLILRDYIVSAASQINAGGGTNGDNPT</sequence>
<reference evidence="1" key="1">
    <citation type="submission" date="2020-04" db="EMBL/GenBank/DDBJ databases">
        <authorList>
            <person name="Chiriac C."/>
            <person name="Salcher M."/>
            <person name="Ghai R."/>
            <person name="Kavagutti S V."/>
        </authorList>
    </citation>
    <scope>NUCLEOTIDE SEQUENCE</scope>
</reference>
<name>A0A6J5LHT3_9CAUD</name>
<protein>
    <submittedName>
        <fullName evidence="1">Uncharacterized protein</fullName>
    </submittedName>
</protein>
<proteinExistence type="predicted"/>